<organism evidence="2 3">
    <name type="scientific">Rangifer tarandus platyrhynchus</name>
    <name type="common">Svalbard reindeer</name>
    <dbReference type="NCBI Taxonomy" id="3082113"/>
    <lineage>
        <taxon>Eukaryota</taxon>
        <taxon>Metazoa</taxon>
        <taxon>Chordata</taxon>
        <taxon>Craniata</taxon>
        <taxon>Vertebrata</taxon>
        <taxon>Euteleostomi</taxon>
        <taxon>Mammalia</taxon>
        <taxon>Eutheria</taxon>
        <taxon>Laurasiatheria</taxon>
        <taxon>Artiodactyla</taxon>
        <taxon>Ruminantia</taxon>
        <taxon>Pecora</taxon>
        <taxon>Cervidae</taxon>
        <taxon>Odocoileinae</taxon>
        <taxon>Rangifer</taxon>
    </lineage>
</organism>
<evidence type="ECO:0000313" key="3">
    <source>
        <dbReference type="Proteomes" id="UP001176941"/>
    </source>
</evidence>
<sequence length="129" mass="13493">MGRGWSRCGHGHNGASVLLGVWWQVAKTMKLPSLGHCVGCGGLHLLRPFPGSLIVWLSELSHSGLSHSAGGSFQGLCGLRVQLLSPSVLWDLAGGALGGLGVLEQLYLSPTSWPPCAQTFPSLCAVYSV</sequence>
<dbReference type="EMBL" id="OX459957">
    <property type="protein sequence ID" value="CAI9163480.1"/>
    <property type="molecule type" value="Genomic_DNA"/>
</dbReference>
<proteinExistence type="predicted"/>
<evidence type="ECO:0000256" key="1">
    <source>
        <dbReference type="SAM" id="SignalP"/>
    </source>
</evidence>
<accession>A0ABN8YPI2</accession>
<feature type="signal peptide" evidence="1">
    <location>
        <begin position="1"/>
        <end position="28"/>
    </location>
</feature>
<keyword evidence="1" id="KW-0732">Signal</keyword>
<reference evidence="2" key="1">
    <citation type="submission" date="2023-04" db="EMBL/GenBank/DDBJ databases">
        <authorList>
            <consortium name="ELIXIR-Norway"/>
        </authorList>
    </citation>
    <scope>NUCLEOTIDE SEQUENCE [LARGE SCALE GENOMIC DNA]</scope>
</reference>
<name>A0ABN8YPI2_RANTA</name>
<protein>
    <submittedName>
        <fullName evidence="2">Uncharacterized protein</fullName>
    </submittedName>
</protein>
<keyword evidence="3" id="KW-1185">Reference proteome</keyword>
<gene>
    <name evidence="2" type="ORF">MRATA1EN1_LOCUS12442</name>
</gene>
<evidence type="ECO:0000313" key="2">
    <source>
        <dbReference type="EMBL" id="CAI9163480.1"/>
    </source>
</evidence>
<feature type="chain" id="PRO_5045862728" evidence="1">
    <location>
        <begin position="29"/>
        <end position="129"/>
    </location>
</feature>
<dbReference type="Proteomes" id="UP001176941">
    <property type="component" value="Chromosome 21"/>
</dbReference>